<keyword evidence="3" id="KW-1185">Reference proteome</keyword>
<proteinExistence type="predicted"/>
<dbReference type="Pfam" id="PF12762">
    <property type="entry name" value="DDE_Tnp_IS1595"/>
    <property type="match status" value="1"/>
</dbReference>
<protein>
    <recommendedName>
        <fullName evidence="1">ISXO2-like transposase domain-containing protein</fullName>
    </recommendedName>
</protein>
<dbReference type="SMART" id="SM01126">
    <property type="entry name" value="DDE_Tnp_IS1595"/>
    <property type="match status" value="1"/>
</dbReference>
<evidence type="ECO:0000259" key="1">
    <source>
        <dbReference type="SMART" id="SM01126"/>
    </source>
</evidence>
<evidence type="ECO:0000313" key="3">
    <source>
        <dbReference type="Proteomes" id="UP000740883"/>
    </source>
</evidence>
<dbReference type="AlphaFoldDB" id="A0A9P6GX96"/>
<feature type="domain" description="ISXO2-like transposase" evidence="1">
    <location>
        <begin position="11"/>
        <end position="147"/>
    </location>
</feature>
<sequence length="153" mass="17372">MEHDLSKNRFMMGGNGTAVQVGETAFCRGRIIQNPTSSYDNIPNVTWLVGVKEETSDQRVVLKIVPDRAIYALKSFLESVIMPGTLVKTDGFPSYHRVIRDIGCIHSVVNHLREYVNDVGDHTNLIENLCKHLKTEYHTRRGIMNENIPQVYS</sequence>
<organism evidence="2 3">
    <name type="scientific">Nosema granulosis</name>
    <dbReference type="NCBI Taxonomy" id="83296"/>
    <lineage>
        <taxon>Eukaryota</taxon>
        <taxon>Fungi</taxon>
        <taxon>Fungi incertae sedis</taxon>
        <taxon>Microsporidia</taxon>
        <taxon>Nosematidae</taxon>
        <taxon>Nosema</taxon>
    </lineage>
</organism>
<evidence type="ECO:0000313" key="2">
    <source>
        <dbReference type="EMBL" id="KAF9762230.1"/>
    </source>
</evidence>
<dbReference type="InterPro" id="IPR024445">
    <property type="entry name" value="Tnp_ISXO2-like"/>
</dbReference>
<dbReference type="PANTHER" id="PTHR47163:SF2">
    <property type="entry name" value="SI:DKEY-17M8.2"/>
    <property type="match status" value="1"/>
</dbReference>
<dbReference type="InterPro" id="IPR053164">
    <property type="entry name" value="IS1016-like_transposase"/>
</dbReference>
<dbReference type="PANTHER" id="PTHR47163">
    <property type="entry name" value="DDE_TNP_IS1595 DOMAIN-CONTAINING PROTEIN"/>
    <property type="match status" value="1"/>
</dbReference>
<gene>
    <name evidence="2" type="ORF">NGRA_2153</name>
</gene>
<name>A0A9P6GX96_9MICR</name>
<dbReference type="Proteomes" id="UP000740883">
    <property type="component" value="Unassembled WGS sequence"/>
</dbReference>
<comment type="caution">
    <text evidence="2">The sequence shown here is derived from an EMBL/GenBank/DDBJ whole genome shotgun (WGS) entry which is preliminary data.</text>
</comment>
<accession>A0A9P6GX96</accession>
<reference evidence="2 3" key="1">
    <citation type="journal article" date="2020" name="Genome Biol. Evol.">
        <title>Comparative genomics of strictly vertically transmitted, feminizing microsporidia endosymbionts of amphipod crustaceans.</title>
        <authorList>
            <person name="Cormier A."/>
            <person name="Chebbi M.A."/>
            <person name="Giraud I."/>
            <person name="Wattier R."/>
            <person name="Teixeira M."/>
            <person name="Gilbert C."/>
            <person name="Rigaud T."/>
            <person name="Cordaux R."/>
        </authorList>
    </citation>
    <scope>NUCLEOTIDE SEQUENCE [LARGE SCALE GENOMIC DNA]</scope>
    <source>
        <strain evidence="2 3">Ou3-Ou53</strain>
    </source>
</reference>
<dbReference type="EMBL" id="SBJO01000198">
    <property type="protein sequence ID" value="KAF9762230.1"/>
    <property type="molecule type" value="Genomic_DNA"/>
</dbReference>